<evidence type="ECO:0000259" key="1">
    <source>
        <dbReference type="Pfam" id="PF07727"/>
    </source>
</evidence>
<keyword evidence="2" id="KW-0808">Transferase</keyword>
<proteinExistence type="predicted"/>
<dbReference type="PANTHER" id="PTHR11439">
    <property type="entry name" value="GAG-POL-RELATED RETROTRANSPOSON"/>
    <property type="match status" value="1"/>
</dbReference>
<dbReference type="EMBL" id="QEAM01001280">
    <property type="protein sequence ID" value="TPX29956.1"/>
    <property type="molecule type" value="Genomic_DNA"/>
</dbReference>
<dbReference type="OrthoDB" id="3344688at2759"/>
<comment type="caution">
    <text evidence="2">The sequence shown here is derived from an EMBL/GenBank/DDBJ whole genome shotgun (WGS) entry which is preliminary data.</text>
</comment>
<accession>A0A507BVW3</accession>
<protein>
    <submittedName>
        <fullName evidence="2">DNA-directed DNA polymerase</fullName>
    </submittedName>
</protein>
<dbReference type="VEuPathDB" id="FungiDB:SeMB42_g05021"/>
<dbReference type="InterPro" id="IPR013103">
    <property type="entry name" value="RVT_2"/>
</dbReference>
<sequence length="230" mass="25601">MDPPDGFTDNSSTPLVMKLKKGVYGLKQAGRIWNAKVNHTLLSGGFTQLITDSTIYVYVVDDSLAVHVDSNWAGNAGKDMSMRSRHGCIIRFAGGTVSWYSRLQSVPALSSTEAEYIALSAAVREVLSVRNILTELGVRLPPTPIYEDNAAVIFMIKNQTLTKNTRHIELRHHHIREHVNNNYIIVNKVDTNDNVADILTKDLSGNKMNRFRDMIGVVPLRVGVDPSETR</sequence>
<organism evidence="2 3">
    <name type="scientific">Synchytrium endobioticum</name>
    <dbReference type="NCBI Taxonomy" id="286115"/>
    <lineage>
        <taxon>Eukaryota</taxon>
        <taxon>Fungi</taxon>
        <taxon>Fungi incertae sedis</taxon>
        <taxon>Chytridiomycota</taxon>
        <taxon>Chytridiomycota incertae sedis</taxon>
        <taxon>Chytridiomycetes</taxon>
        <taxon>Synchytriales</taxon>
        <taxon>Synchytriaceae</taxon>
        <taxon>Synchytrium</taxon>
    </lineage>
</organism>
<dbReference type="CDD" id="cd09272">
    <property type="entry name" value="RNase_HI_RT_Ty1"/>
    <property type="match status" value="1"/>
</dbReference>
<dbReference type="Proteomes" id="UP000320475">
    <property type="component" value="Unassembled WGS sequence"/>
</dbReference>
<gene>
    <name evidence="2" type="ORF">SeLEV6574_g08671</name>
</gene>
<dbReference type="Pfam" id="PF07727">
    <property type="entry name" value="RVT_2"/>
    <property type="match status" value="1"/>
</dbReference>
<evidence type="ECO:0000313" key="3">
    <source>
        <dbReference type="Proteomes" id="UP000320475"/>
    </source>
</evidence>
<keyword evidence="2" id="KW-0548">Nucleotidyltransferase</keyword>
<dbReference type="GO" id="GO:0003887">
    <property type="term" value="F:DNA-directed DNA polymerase activity"/>
    <property type="evidence" value="ECO:0007669"/>
    <property type="project" value="UniProtKB-KW"/>
</dbReference>
<keyword evidence="2" id="KW-0239">DNA-directed DNA polymerase</keyword>
<feature type="domain" description="Reverse transcriptase Ty1/copia-type" evidence="1">
    <location>
        <begin position="1"/>
        <end position="61"/>
    </location>
</feature>
<dbReference type="AlphaFoldDB" id="A0A507BVW3"/>
<name>A0A507BVW3_9FUNG</name>
<reference evidence="2 3" key="1">
    <citation type="journal article" date="2019" name="Sci. Rep.">
        <title>Comparative genomics of chytrid fungi reveal insights into the obligate biotrophic and pathogenic lifestyle of Synchytrium endobioticum.</title>
        <authorList>
            <person name="van de Vossenberg B.T.L.H."/>
            <person name="Warris S."/>
            <person name="Nguyen H.D.T."/>
            <person name="van Gent-Pelzer M.P.E."/>
            <person name="Joly D.L."/>
            <person name="van de Geest H.C."/>
            <person name="Bonants P.J.M."/>
            <person name="Smith D.S."/>
            <person name="Levesque C.A."/>
            <person name="van der Lee T.A.J."/>
        </authorList>
    </citation>
    <scope>NUCLEOTIDE SEQUENCE [LARGE SCALE GENOMIC DNA]</scope>
    <source>
        <strain evidence="2 3">LEV6574</strain>
    </source>
</reference>
<evidence type="ECO:0000313" key="2">
    <source>
        <dbReference type="EMBL" id="TPX29956.1"/>
    </source>
</evidence>